<dbReference type="Ensembl" id="ENSCSRT00000013743.1">
    <property type="protein sequence ID" value="ENSCSRP00000013204.1"/>
    <property type="gene ID" value="ENSCSRG00000010000.1"/>
</dbReference>
<reference evidence="1" key="1">
    <citation type="submission" date="2025-08" db="UniProtKB">
        <authorList>
            <consortium name="Ensembl"/>
        </authorList>
    </citation>
    <scope>IDENTIFICATION</scope>
</reference>
<name>A0A8C3SFS7_CHESE</name>
<dbReference type="Pfam" id="PF06989">
    <property type="entry name" value="BAALC_N"/>
    <property type="match status" value="1"/>
</dbReference>
<dbReference type="Proteomes" id="UP000694403">
    <property type="component" value="Unplaced"/>
</dbReference>
<dbReference type="AlphaFoldDB" id="A0A8C3SFS7"/>
<proteinExistence type="predicted"/>
<reference evidence="1" key="2">
    <citation type="submission" date="2025-09" db="UniProtKB">
        <authorList>
            <consortium name="Ensembl"/>
        </authorList>
    </citation>
    <scope>IDENTIFICATION</scope>
</reference>
<evidence type="ECO:0000313" key="1">
    <source>
        <dbReference type="Ensembl" id="ENSCSRP00000013204.1"/>
    </source>
</evidence>
<dbReference type="GO" id="GO:0005737">
    <property type="term" value="C:cytoplasm"/>
    <property type="evidence" value="ECO:0007669"/>
    <property type="project" value="InterPro"/>
</dbReference>
<keyword evidence="2" id="KW-1185">Reference proteome</keyword>
<accession>A0A8C3SFS7</accession>
<organism evidence="1 2">
    <name type="scientific">Chelydra serpentina</name>
    <name type="common">Snapping turtle</name>
    <name type="synonym">Testudo serpentina</name>
    <dbReference type="NCBI Taxonomy" id="8475"/>
    <lineage>
        <taxon>Eukaryota</taxon>
        <taxon>Metazoa</taxon>
        <taxon>Chordata</taxon>
        <taxon>Craniata</taxon>
        <taxon>Vertebrata</taxon>
        <taxon>Euteleostomi</taxon>
        <taxon>Archelosauria</taxon>
        <taxon>Testudinata</taxon>
        <taxon>Testudines</taxon>
        <taxon>Cryptodira</taxon>
        <taxon>Durocryptodira</taxon>
        <taxon>Americhelydia</taxon>
        <taxon>Chelydroidea</taxon>
        <taxon>Chelydridae</taxon>
        <taxon>Chelydra</taxon>
    </lineage>
</organism>
<sequence>MGCGGSRTDGLEPRYRENWTKETESTWLTSTDADIPLSALQTIPLESSPGAVGPARW</sequence>
<evidence type="ECO:0000313" key="2">
    <source>
        <dbReference type="Proteomes" id="UP000694403"/>
    </source>
</evidence>
<evidence type="ECO:0008006" key="3">
    <source>
        <dbReference type="Google" id="ProtNLM"/>
    </source>
</evidence>
<dbReference type="InterPro" id="IPR009728">
    <property type="entry name" value="BAALC"/>
</dbReference>
<dbReference type="PANTHER" id="PTHR14731">
    <property type="entry name" value="BRAIN AND ACUTE LEUKEMIA CYTOPLASMIC PROTEIN"/>
    <property type="match status" value="1"/>
</dbReference>
<dbReference type="PANTHER" id="PTHR14731:SF1">
    <property type="entry name" value="BAALC BINDER OF MAP3K1 AND KLF4 B"/>
    <property type="match status" value="1"/>
</dbReference>
<protein>
    <recommendedName>
        <fullName evidence="3">Brain and acute leukemia cytoplasmic protein</fullName>
    </recommendedName>
</protein>